<feature type="compositionally biased region" description="Basic and acidic residues" evidence="1">
    <location>
        <begin position="51"/>
        <end position="62"/>
    </location>
</feature>
<accession>K0RD93</accession>
<feature type="region of interest" description="Disordered" evidence="1">
    <location>
        <begin position="115"/>
        <end position="142"/>
    </location>
</feature>
<dbReference type="EMBL" id="AGNL01049582">
    <property type="protein sequence ID" value="EJK44522.1"/>
    <property type="molecule type" value="Genomic_DNA"/>
</dbReference>
<keyword evidence="2" id="KW-0732">Signal</keyword>
<sequence>MLSPLLRLLMVAIAGSHCTVVTVANAEISEIGAPAGSPSVGRWLDEDDFDDCRSSPDDRSWWDDDESISEDADEDELSHSATAGSASIAEQPALDRVGRVKERRPKRHRLRVWKNKTAKTSHDTCSQDHSEASGTVSKYDEEHPMRTDEWQLDVTLSRLYHSQDGDLFPECFSRGIQSNSKRGPLKRRQVFQFATNGYVKILGDASNAANQKTVNAKVGKWKMGHSGVAFDVPIHLLGTNSRKEKHRRLPKFTVLHYHADIHLNKFGERPRMFKGVITRDRHASFLPPNFLRPVIGTFKAEGIGHDTVDTSYKERASTLSRQQVINDALANKRE</sequence>
<organism evidence="3 4">
    <name type="scientific">Thalassiosira oceanica</name>
    <name type="common">Marine diatom</name>
    <dbReference type="NCBI Taxonomy" id="159749"/>
    <lineage>
        <taxon>Eukaryota</taxon>
        <taxon>Sar</taxon>
        <taxon>Stramenopiles</taxon>
        <taxon>Ochrophyta</taxon>
        <taxon>Bacillariophyta</taxon>
        <taxon>Coscinodiscophyceae</taxon>
        <taxon>Thalassiosirophycidae</taxon>
        <taxon>Thalassiosirales</taxon>
        <taxon>Thalassiosiraceae</taxon>
        <taxon>Thalassiosira</taxon>
    </lineage>
</organism>
<dbReference type="OMA" id="HADIHLN"/>
<feature type="compositionally biased region" description="Basic and acidic residues" evidence="1">
    <location>
        <begin position="120"/>
        <end position="131"/>
    </location>
</feature>
<dbReference type="AlphaFoldDB" id="K0RD93"/>
<keyword evidence="4" id="KW-1185">Reference proteome</keyword>
<name>K0RD93_THAOC</name>
<dbReference type="Proteomes" id="UP000266841">
    <property type="component" value="Unassembled WGS sequence"/>
</dbReference>
<dbReference type="eggNOG" id="ENOG502QXEK">
    <property type="taxonomic scope" value="Eukaryota"/>
</dbReference>
<feature type="region of interest" description="Disordered" evidence="1">
    <location>
        <begin position="32"/>
        <end position="101"/>
    </location>
</feature>
<evidence type="ECO:0000256" key="1">
    <source>
        <dbReference type="SAM" id="MobiDB-lite"/>
    </source>
</evidence>
<reference evidence="3 4" key="1">
    <citation type="journal article" date="2012" name="Genome Biol.">
        <title>Genome and low-iron response of an oceanic diatom adapted to chronic iron limitation.</title>
        <authorList>
            <person name="Lommer M."/>
            <person name="Specht M."/>
            <person name="Roy A.S."/>
            <person name="Kraemer L."/>
            <person name="Andreson R."/>
            <person name="Gutowska M.A."/>
            <person name="Wolf J."/>
            <person name="Bergner S.V."/>
            <person name="Schilhabel M.B."/>
            <person name="Klostermeier U.C."/>
            <person name="Beiko R.G."/>
            <person name="Rosenstiel P."/>
            <person name="Hippler M."/>
            <person name="Laroche J."/>
        </authorList>
    </citation>
    <scope>NUCLEOTIDE SEQUENCE [LARGE SCALE GENOMIC DNA]</scope>
    <source>
        <strain evidence="3 4">CCMP1005</strain>
    </source>
</reference>
<evidence type="ECO:0000256" key="2">
    <source>
        <dbReference type="SAM" id="SignalP"/>
    </source>
</evidence>
<feature type="chain" id="PRO_5003839120" evidence="2">
    <location>
        <begin position="19"/>
        <end position="334"/>
    </location>
</feature>
<feature type="signal peptide" evidence="2">
    <location>
        <begin position="1"/>
        <end position="18"/>
    </location>
</feature>
<evidence type="ECO:0000313" key="4">
    <source>
        <dbReference type="Proteomes" id="UP000266841"/>
    </source>
</evidence>
<dbReference type="OrthoDB" id="10263463at2759"/>
<proteinExistence type="predicted"/>
<gene>
    <name evidence="3" type="ORF">THAOC_36929</name>
</gene>
<feature type="compositionally biased region" description="Acidic residues" evidence="1">
    <location>
        <begin position="63"/>
        <end position="76"/>
    </location>
</feature>
<evidence type="ECO:0000313" key="3">
    <source>
        <dbReference type="EMBL" id="EJK44522.1"/>
    </source>
</evidence>
<comment type="caution">
    <text evidence="3">The sequence shown here is derived from an EMBL/GenBank/DDBJ whole genome shotgun (WGS) entry which is preliminary data.</text>
</comment>
<protein>
    <submittedName>
        <fullName evidence="3">Uncharacterized protein</fullName>
    </submittedName>
</protein>